<evidence type="ECO:0000256" key="9">
    <source>
        <dbReference type="ARBA" id="ARBA00030520"/>
    </source>
</evidence>
<dbReference type="PROSITE" id="PS00178">
    <property type="entry name" value="AA_TRNA_LIGASE_I"/>
    <property type="match status" value="1"/>
</dbReference>
<dbReference type="EC" id="6.1.1.4" evidence="3"/>
<dbReference type="OMA" id="GIEHACM"/>
<name>A0A553P0F1_TIGCA</name>
<feature type="domain" description="Aminoacyl-tRNA synthetase class Ia" evidence="12">
    <location>
        <begin position="395"/>
        <end position="558"/>
    </location>
</feature>
<feature type="domain" description="Aminoacyl-tRNA synthetase class Ia" evidence="12">
    <location>
        <begin position="597"/>
        <end position="631"/>
    </location>
</feature>
<dbReference type="GO" id="GO:0002161">
    <property type="term" value="F:aminoacyl-tRNA deacylase activity"/>
    <property type="evidence" value="ECO:0007669"/>
    <property type="project" value="InterPro"/>
</dbReference>
<evidence type="ECO:0000256" key="2">
    <source>
        <dbReference type="ARBA" id="ARBA00005594"/>
    </source>
</evidence>
<sequence length="899" mass="103203">MKRVEAHWKKGGRIRAEWQQRYNEQQQQQPDQANTASQAGRTVYVLPMFPYPSGALHMGHVRVYSISDVMAHYHRFQGAQVLHPMGWDAFGLPAENAARQHHVQPQDWTRQNIASMKEQLIHLGLTFDWDREVATCDPSYYRWTQWIFLQLLAQNLVYQAEALVNWDPVDRTVDENGRSWRSGAVVEKKPLKQWFVRSTQYAQSLLDGLDESVLTGWRDVVSMQRSWIGPCDGFKFKFGLNAELESQDLWVWTSRPELLWGSAFVGITPEHILAQTHDQSELPEFQINEGRVQRLPLQAVNPMDPKHILPILLFHDTDDFPSESDHFLGIPEICAMSRSVAEALTIPFTSVLSTDQTTLMNSSQFSGQSLAAAKASILDQARAHNAGGYAVSSRLKDWLISRQRYWGTPIPIIHCEGCGAVPVPFEDLPVVLPELDSLKHETGEFGESPLAQAREWLEDVVCPKCGSNHARRETDTMDTFVDSAWYFLRYLDPKNGSEICGQGPAQALPVDVYIGGKEHATLHLYFARFITHFLHHLGISPVKEPFKKLIVQGMVKSKTYKQVTSDGRFVPESEVDLSQEPLVEKSSGEEVISYWDKMSKSKFNGVDPKHVIDKYGCDTTRLMMLAEASPTAERLWSEDSYTSINQLQTRFLKLLRLAQSVHVEEVKGSVRSKEFKAHEERLINSRNFHVSGTNFAYATTSNLRFVVHKIQSLLKDLWITPDVVKRDCVEFQRGLATAIILMTPMSPHFCAELWEGLRQVKVKQCPNYRWDKTVFHQDWPQMDRDWKLSLGVEFKDKNIDQIPLSIDTLNDLTHKSALKLVEERPQYQAIFGTNPVLSEFHVEKDHRAVLNVKFDMAKMSPQQRKQLREQEKEEKRRKRERRQEKIAAFQAIEAKKTVK</sequence>
<evidence type="ECO:0000313" key="15">
    <source>
        <dbReference type="Proteomes" id="UP000318571"/>
    </source>
</evidence>
<evidence type="ECO:0000256" key="11">
    <source>
        <dbReference type="SAM" id="MobiDB-lite"/>
    </source>
</evidence>
<dbReference type="GO" id="GO:0004823">
    <property type="term" value="F:leucine-tRNA ligase activity"/>
    <property type="evidence" value="ECO:0007669"/>
    <property type="project" value="UniProtKB-EC"/>
</dbReference>
<dbReference type="InterPro" id="IPR002302">
    <property type="entry name" value="Leu-tRNA-ligase"/>
</dbReference>
<feature type="domain" description="Aminoacyl-tRNA synthetase class Ia" evidence="12">
    <location>
        <begin position="18"/>
        <end position="210"/>
    </location>
</feature>
<protein>
    <recommendedName>
        <fullName evidence="3">leucine--tRNA ligase</fullName>
        <ecNumber evidence="3">6.1.1.4</ecNumber>
    </recommendedName>
    <alternativeName>
        <fullName evidence="9">Leucyl-tRNA synthetase</fullName>
    </alternativeName>
</protein>
<organism evidence="14 15">
    <name type="scientific">Tigriopus californicus</name>
    <name type="common">Marine copepod</name>
    <dbReference type="NCBI Taxonomy" id="6832"/>
    <lineage>
        <taxon>Eukaryota</taxon>
        <taxon>Metazoa</taxon>
        <taxon>Ecdysozoa</taxon>
        <taxon>Arthropoda</taxon>
        <taxon>Crustacea</taxon>
        <taxon>Multicrustacea</taxon>
        <taxon>Hexanauplia</taxon>
        <taxon>Copepoda</taxon>
        <taxon>Harpacticoida</taxon>
        <taxon>Harpacticidae</taxon>
        <taxon>Tigriopus</taxon>
    </lineage>
</organism>
<comment type="subcellular location">
    <subcellularLocation>
        <location evidence="1">Mitochondrion matrix</location>
    </subcellularLocation>
</comment>
<evidence type="ECO:0000256" key="10">
    <source>
        <dbReference type="RuleBase" id="RU363035"/>
    </source>
</evidence>
<dbReference type="InterPro" id="IPR001412">
    <property type="entry name" value="aa-tRNA-synth_I_CS"/>
</dbReference>
<dbReference type="InterPro" id="IPR002300">
    <property type="entry name" value="aa-tRNA-synth_Ia"/>
</dbReference>
<evidence type="ECO:0000256" key="3">
    <source>
        <dbReference type="ARBA" id="ARBA00013164"/>
    </source>
</evidence>
<accession>A0A553P0F1</accession>
<dbReference type="Proteomes" id="UP000318571">
    <property type="component" value="Chromosome 9"/>
</dbReference>
<evidence type="ECO:0000259" key="13">
    <source>
        <dbReference type="Pfam" id="PF13603"/>
    </source>
</evidence>
<evidence type="ECO:0000256" key="6">
    <source>
        <dbReference type="ARBA" id="ARBA00022840"/>
    </source>
</evidence>
<dbReference type="EMBL" id="VCGU01000009">
    <property type="protein sequence ID" value="TRY71082.1"/>
    <property type="molecule type" value="Genomic_DNA"/>
</dbReference>
<reference evidence="14 15" key="1">
    <citation type="journal article" date="2018" name="Nat. Ecol. Evol.">
        <title>Genomic signatures of mitonuclear coevolution across populations of Tigriopus californicus.</title>
        <authorList>
            <person name="Barreto F.S."/>
            <person name="Watson E.T."/>
            <person name="Lima T.G."/>
            <person name="Willett C.S."/>
            <person name="Edmands S."/>
            <person name="Li W."/>
            <person name="Burton R.S."/>
        </authorList>
    </citation>
    <scope>NUCLEOTIDE SEQUENCE [LARGE SCALE GENOMIC DNA]</scope>
    <source>
        <strain evidence="14 15">San Diego</strain>
    </source>
</reference>
<evidence type="ECO:0000259" key="12">
    <source>
        <dbReference type="Pfam" id="PF00133"/>
    </source>
</evidence>
<dbReference type="SUPFAM" id="SSF52374">
    <property type="entry name" value="Nucleotidylyl transferase"/>
    <property type="match status" value="1"/>
</dbReference>
<dbReference type="FunFam" id="3.40.50.620:FF:000003">
    <property type="entry name" value="Leucine--tRNA ligase"/>
    <property type="match status" value="1"/>
</dbReference>
<keyword evidence="6 10" id="KW-0067">ATP-binding</keyword>
<keyword evidence="5 10" id="KW-0547">Nucleotide-binding</keyword>
<dbReference type="GO" id="GO:0006429">
    <property type="term" value="P:leucyl-tRNA aminoacylation"/>
    <property type="evidence" value="ECO:0007669"/>
    <property type="project" value="InterPro"/>
</dbReference>
<dbReference type="GO" id="GO:0005524">
    <property type="term" value="F:ATP binding"/>
    <property type="evidence" value="ECO:0007669"/>
    <property type="project" value="UniProtKB-KW"/>
</dbReference>
<dbReference type="PANTHER" id="PTHR43740">
    <property type="entry name" value="LEUCYL-TRNA SYNTHETASE"/>
    <property type="match status" value="1"/>
</dbReference>
<dbReference type="STRING" id="6832.A0A553P0F1"/>
<gene>
    <name evidence="14" type="ORF">TCAL_04272</name>
</gene>
<dbReference type="InterPro" id="IPR009080">
    <property type="entry name" value="tRNAsynth_Ia_anticodon-bd"/>
</dbReference>
<dbReference type="Pfam" id="PF13603">
    <property type="entry name" value="tRNA-synt_1_2"/>
    <property type="match status" value="1"/>
</dbReference>
<evidence type="ECO:0000256" key="7">
    <source>
        <dbReference type="ARBA" id="ARBA00022917"/>
    </source>
</evidence>
<evidence type="ECO:0000256" key="4">
    <source>
        <dbReference type="ARBA" id="ARBA00022598"/>
    </source>
</evidence>
<comment type="caution">
    <text evidence="14">The sequence shown here is derived from an EMBL/GenBank/DDBJ whole genome shotgun (WGS) entry which is preliminary data.</text>
</comment>
<dbReference type="Gene3D" id="1.10.730.10">
    <property type="entry name" value="Isoleucyl-tRNA Synthetase, Domain 1"/>
    <property type="match status" value="2"/>
</dbReference>
<dbReference type="SUPFAM" id="SSF47323">
    <property type="entry name" value="Anticodon-binding domain of a subclass of class I aminoacyl-tRNA synthetases"/>
    <property type="match status" value="1"/>
</dbReference>
<keyword evidence="7 10" id="KW-0648">Protein biosynthesis</keyword>
<dbReference type="Pfam" id="PF00133">
    <property type="entry name" value="tRNA-synt_1"/>
    <property type="match status" value="3"/>
</dbReference>
<keyword evidence="15" id="KW-1185">Reference proteome</keyword>
<dbReference type="PANTHER" id="PTHR43740:SF2">
    <property type="entry name" value="LEUCINE--TRNA LIGASE, MITOCHONDRIAL"/>
    <property type="match status" value="1"/>
</dbReference>
<evidence type="ECO:0000256" key="5">
    <source>
        <dbReference type="ARBA" id="ARBA00022741"/>
    </source>
</evidence>
<dbReference type="SUPFAM" id="SSF50677">
    <property type="entry name" value="ValRS/IleRS/LeuRS editing domain"/>
    <property type="match status" value="1"/>
</dbReference>
<keyword evidence="4 10" id="KW-0436">Ligase</keyword>
<dbReference type="GO" id="GO:0032543">
    <property type="term" value="P:mitochondrial translation"/>
    <property type="evidence" value="ECO:0007669"/>
    <property type="project" value="TreeGrafter"/>
</dbReference>
<dbReference type="FunFam" id="3.40.50.620:FF:000100">
    <property type="entry name" value="probable leucine--tRNA ligase, mitochondrial"/>
    <property type="match status" value="1"/>
</dbReference>
<keyword evidence="8 10" id="KW-0030">Aminoacyl-tRNA synthetase</keyword>
<dbReference type="InterPro" id="IPR014729">
    <property type="entry name" value="Rossmann-like_a/b/a_fold"/>
</dbReference>
<proteinExistence type="inferred from homology"/>
<evidence type="ECO:0000313" key="14">
    <source>
        <dbReference type="EMBL" id="TRY71082.1"/>
    </source>
</evidence>
<dbReference type="PRINTS" id="PR00985">
    <property type="entry name" value="TRNASYNTHLEU"/>
</dbReference>
<dbReference type="GO" id="GO:0005759">
    <property type="term" value="C:mitochondrial matrix"/>
    <property type="evidence" value="ECO:0007669"/>
    <property type="project" value="UniProtKB-SubCell"/>
</dbReference>
<dbReference type="InterPro" id="IPR009008">
    <property type="entry name" value="Val/Leu/Ile-tRNA-synth_edit"/>
</dbReference>
<feature type="region of interest" description="Disordered" evidence="11">
    <location>
        <begin position="860"/>
        <end position="883"/>
    </location>
</feature>
<evidence type="ECO:0000256" key="1">
    <source>
        <dbReference type="ARBA" id="ARBA00004305"/>
    </source>
</evidence>
<dbReference type="CDD" id="cd00812">
    <property type="entry name" value="LeuRS_core"/>
    <property type="match status" value="1"/>
</dbReference>
<dbReference type="AlphaFoldDB" id="A0A553P0F1"/>
<evidence type="ECO:0000256" key="8">
    <source>
        <dbReference type="ARBA" id="ARBA00023146"/>
    </source>
</evidence>
<dbReference type="FunFam" id="1.10.730.10:FF:000002">
    <property type="entry name" value="Leucine--tRNA ligase"/>
    <property type="match status" value="1"/>
</dbReference>
<dbReference type="Gene3D" id="3.40.50.620">
    <property type="entry name" value="HUPs"/>
    <property type="match status" value="2"/>
</dbReference>
<dbReference type="InterPro" id="IPR025709">
    <property type="entry name" value="Leu_tRNA-synth_edit"/>
</dbReference>
<feature type="domain" description="Leucyl-tRNA synthetase editing" evidence="13">
    <location>
        <begin position="225"/>
        <end position="279"/>
    </location>
</feature>
<comment type="similarity">
    <text evidence="2 10">Belongs to the class-I aminoacyl-tRNA synthetase family.</text>
</comment>